<evidence type="ECO:0000313" key="3">
    <source>
        <dbReference type="Proteomes" id="UP000016567"/>
    </source>
</evidence>
<gene>
    <name evidence="2" type="ORF">VAZ01S_085_00040</name>
</gene>
<evidence type="ECO:0000313" key="2">
    <source>
        <dbReference type="EMBL" id="GAD77658.1"/>
    </source>
</evidence>
<accession>U3CHC6</accession>
<protein>
    <submittedName>
        <fullName evidence="2">Uncharacterized protein</fullName>
    </submittedName>
</protein>
<keyword evidence="1" id="KW-0472">Membrane</keyword>
<dbReference type="STRING" id="1219077.VAZ01S_085_00040"/>
<reference evidence="2 3" key="1">
    <citation type="submission" date="2013-09" db="EMBL/GenBank/DDBJ databases">
        <title>Whole genome shotgun sequence of Vibrio azureus NBRC 104587.</title>
        <authorList>
            <person name="Isaki S."/>
            <person name="Hosoyama A."/>
            <person name="Numata M."/>
            <person name="Hashimoto M."/>
            <person name="Hosoyama Y."/>
            <person name="Tsuchikane K."/>
            <person name="Noguchi M."/>
            <person name="Hirakata S."/>
            <person name="Ichikawa N."/>
            <person name="Ohji S."/>
            <person name="Yamazoe A."/>
            <person name="Fujita N."/>
        </authorList>
    </citation>
    <scope>NUCLEOTIDE SEQUENCE [LARGE SCALE GENOMIC DNA]</scope>
    <source>
        <strain evidence="2 3">NBRC 104587</strain>
    </source>
</reference>
<feature type="transmembrane region" description="Helical" evidence="1">
    <location>
        <begin position="58"/>
        <end position="76"/>
    </location>
</feature>
<dbReference type="Proteomes" id="UP000016567">
    <property type="component" value="Unassembled WGS sequence"/>
</dbReference>
<sequence>MSIFSIQLPMFRGTPFSYYWPSLRKEVQIVKEEDPMEPFMSVNDDVLTLRSGFHIRRISVIIPLALLFTAVSILYLKDRSIFFENKKKYAANEIKLIKKDIEEMRSLVVSFEKKGNIGKAEWYKNLIKKDEKKLEGLNVYINKKGTVNIFTHMEALAIIDDDELRTFKIYLFMDCIILIITLLFWILLIFKPRDAEIYFDRQRQIVYTWRSGRVGAAAFDKVGLRTNNTGLCIILNFETKKRDGYTPKSTPAISIDKLVGHVSRDYIYTLGQILAFMDNGKEALITGDSFHRPQEKFFLRDYQKPENLEQRIEAALKDGDRFMERYQTRTVRGFHDLSIKK</sequence>
<name>U3CHC6_9VIBR</name>
<dbReference type="OrthoDB" id="5873227at2"/>
<keyword evidence="3" id="KW-1185">Reference proteome</keyword>
<dbReference type="EMBL" id="BATL01000085">
    <property type="protein sequence ID" value="GAD77658.1"/>
    <property type="molecule type" value="Genomic_DNA"/>
</dbReference>
<dbReference type="eggNOG" id="ENOG5031MWY">
    <property type="taxonomic scope" value="Bacteria"/>
</dbReference>
<dbReference type="RefSeq" id="WP_021711395.1">
    <property type="nucleotide sequence ID" value="NZ_BAOB01000098.1"/>
</dbReference>
<dbReference type="AlphaFoldDB" id="U3CHC6"/>
<comment type="caution">
    <text evidence="2">The sequence shown here is derived from an EMBL/GenBank/DDBJ whole genome shotgun (WGS) entry which is preliminary data.</text>
</comment>
<organism evidence="2 3">
    <name type="scientific">Vibrio azureus NBRC 104587</name>
    <dbReference type="NCBI Taxonomy" id="1219077"/>
    <lineage>
        <taxon>Bacteria</taxon>
        <taxon>Pseudomonadati</taxon>
        <taxon>Pseudomonadota</taxon>
        <taxon>Gammaproteobacteria</taxon>
        <taxon>Vibrionales</taxon>
        <taxon>Vibrionaceae</taxon>
        <taxon>Vibrio</taxon>
    </lineage>
</organism>
<proteinExistence type="predicted"/>
<keyword evidence="1" id="KW-0812">Transmembrane</keyword>
<feature type="transmembrane region" description="Helical" evidence="1">
    <location>
        <begin position="169"/>
        <end position="190"/>
    </location>
</feature>
<evidence type="ECO:0000256" key="1">
    <source>
        <dbReference type="SAM" id="Phobius"/>
    </source>
</evidence>
<keyword evidence="1" id="KW-1133">Transmembrane helix</keyword>